<feature type="region of interest" description="Disordered" evidence="1">
    <location>
        <begin position="1"/>
        <end position="21"/>
    </location>
</feature>
<evidence type="ECO:0000313" key="3">
    <source>
        <dbReference type="Proteomes" id="UP000434582"/>
    </source>
</evidence>
<sequence>MTSTTETASATETGGSGSSNLPDTVQFEHVFFHKVDDLYFCLEHGTEQPLAVVSLGEEKLSLPFPGIQREFKIEPGSRDGVMLSLLAKGLKYVKGLRIGDPVPKEVTSGEASWSPKEKHKQIAYHRLAMQLLGWLSGDEHVISNPDELMQVAGDPTFRKQVNDAFGEAARALGLPNKEAVTEMIQGLSHELAYIEALRDEFAAMQRMLRKTELLRRLYKDEHSQLETANSLIRLVTLAVADFGERFETVDAQTGEIMAALKNLDTVKSYLHKQRDDLRARLVAWGDLLVKWNNHPMKPGRETEDLMLETFRFLAPRYMPVDEWVMMSRLQDAEHKKKVTEIRIKKEKKIKYMRGRMHWN</sequence>
<evidence type="ECO:0000256" key="1">
    <source>
        <dbReference type="SAM" id="MobiDB-lite"/>
    </source>
</evidence>
<dbReference type="OrthoDB" id="7323958at2"/>
<organism evidence="2 3">
    <name type="scientific">Roseospira navarrensis</name>
    <dbReference type="NCBI Taxonomy" id="140058"/>
    <lineage>
        <taxon>Bacteria</taxon>
        <taxon>Pseudomonadati</taxon>
        <taxon>Pseudomonadota</taxon>
        <taxon>Alphaproteobacteria</taxon>
        <taxon>Rhodospirillales</taxon>
        <taxon>Rhodospirillaceae</taxon>
        <taxon>Roseospira</taxon>
    </lineage>
</organism>
<accession>A0A7X2D4A9</accession>
<dbReference type="EMBL" id="WIVE01000019">
    <property type="protein sequence ID" value="MQX36442.1"/>
    <property type="molecule type" value="Genomic_DNA"/>
</dbReference>
<protein>
    <submittedName>
        <fullName evidence="2">Uncharacterized protein</fullName>
    </submittedName>
</protein>
<feature type="compositionally biased region" description="Low complexity" evidence="1">
    <location>
        <begin position="1"/>
        <end position="13"/>
    </location>
</feature>
<keyword evidence="3" id="KW-1185">Reference proteome</keyword>
<dbReference type="RefSeq" id="WP_153342953.1">
    <property type="nucleotide sequence ID" value="NZ_WIVE01000019.1"/>
</dbReference>
<comment type="caution">
    <text evidence="2">The sequence shown here is derived from an EMBL/GenBank/DDBJ whole genome shotgun (WGS) entry which is preliminary data.</text>
</comment>
<proteinExistence type="predicted"/>
<reference evidence="2 3" key="1">
    <citation type="submission" date="2019-10" db="EMBL/GenBank/DDBJ databases">
        <title>Draft whole-genome sequence of the purple nonsulfur photosynthetic bacterium Roseospira navarrensis DSM 15114.</title>
        <authorList>
            <person name="Kyndt J.A."/>
            <person name="Meyer T.E."/>
        </authorList>
    </citation>
    <scope>NUCLEOTIDE SEQUENCE [LARGE SCALE GENOMIC DNA]</scope>
    <source>
        <strain evidence="2 3">DSM 15114</strain>
    </source>
</reference>
<gene>
    <name evidence="2" type="ORF">GHC57_07925</name>
</gene>
<name>A0A7X2D4A9_9PROT</name>
<evidence type="ECO:0000313" key="2">
    <source>
        <dbReference type="EMBL" id="MQX36442.1"/>
    </source>
</evidence>
<dbReference type="Proteomes" id="UP000434582">
    <property type="component" value="Unassembled WGS sequence"/>
</dbReference>
<dbReference type="AlphaFoldDB" id="A0A7X2D4A9"/>